<dbReference type="PROSITE" id="PS50068">
    <property type="entry name" value="LDLRA_2"/>
    <property type="match status" value="4"/>
</dbReference>
<dbReference type="GO" id="GO:0005886">
    <property type="term" value="C:plasma membrane"/>
    <property type="evidence" value="ECO:0007669"/>
    <property type="project" value="TreeGrafter"/>
</dbReference>
<dbReference type="CDD" id="cd00112">
    <property type="entry name" value="LDLa"/>
    <property type="match status" value="4"/>
</dbReference>
<evidence type="ECO:0000256" key="2">
    <source>
        <dbReference type="ARBA" id="ARBA00022692"/>
    </source>
</evidence>
<name>A0AA39FLL3_9HYME</name>
<keyword evidence="3" id="KW-0677">Repeat</keyword>
<dbReference type="InterPro" id="IPR023415">
    <property type="entry name" value="LDLR_class-A_CS"/>
</dbReference>
<evidence type="ECO:0000313" key="13">
    <source>
        <dbReference type="Proteomes" id="UP001168990"/>
    </source>
</evidence>
<feature type="disulfide bond" evidence="9">
    <location>
        <begin position="451"/>
        <end position="463"/>
    </location>
</feature>
<evidence type="ECO:0000256" key="4">
    <source>
        <dbReference type="ARBA" id="ARBA00022989"/>
    </source>
</evidence>
<feature type="disulfide bond" evidence="9">
    <location>
        <begin position="419"/>
        <end position="437"/>
    </location>
</feature>
<feature type="disulfide bond" evidence="9">
    <location>
        <begin position="392"/>
        <end position="407"/>
    </location>
</feature>
<feature type="transmembrane region" description="Helical" evidence="11">
    <location>
        <begin position="167"/>
        <end position="188"/>
    </location>
</feature>
<accession>A0AA39FLL3</accession>
<dbReference type="EMBL" id="JAQQBS010000002">
    <property type="protein sequence ID" value="KAK0171559.1"/>
    <property type="molecule type" value="Genomic_DNA"/>
</dbReference>
<keyword evidence="8" id="KW-0325">Glycoprotein</keyword>
<evidence type="ECO:0000256" key="9">
    <source>
        <dbReference type="PROSITE-ProRule" id="PRU00124"/>
    </source>
</evidence>
<comment type="caution">
    <text evidence="9">Lacks conserved residue(s) required for the propagation of feature annotation.</text>
</comment>
<dbReference type="InterPro" id="IPR036055">
    <property type="entry name" value="LDL_receptor-like_sf"/>
</dbReference>
<protein>
    <submittedName>
        <fullName evidence="12">Uncharacterized protein</fullName>
    </submittedName>
</protein>
<evidence type="ECO:0000256" key="1">
    <source>
        <dbReference type="ARBA" id="ARBA00004167"/>
    </source>
</evidence>
<comment type="subcellular location">
    <subcellularLocation>
        <location evidence="1">Membrane</location>
        <topology evidence="1">Single-pass membrane protein</topology>
    </subcellularLocation>
</comment>
<dbReference type="Gene3D" id="4.10.400.10">
    <property type="entry name" value="Low-density Lipoprotein Receptor"/>
    <property type="match status" value="4"/>
</dbReference>
<feature type="disulfide bond" evidence="9">
    <location>
        <begin position="458"/>
        <end position="476"/>
    </location>
</feature>
<reference evidence="12" key="1">
    <citation type="journal article" date="2023" name="bioRxiv">
        <title>Scaffold-level genome assemblies of two parasitoid biocontrol wasps reveal the parthenogenesis mechanism and an associated novel virus.</title>
        <authorList>
            <person name="Inwood S."/>
            <person name="Skelly J."/>
            <person name="Guhlin J."/>
            <person name="Harrop T."/>
            <person name="Goldson S."/>
            <person name="Dearden P."/>
        </authorList>
    </citation>
    <scope>NUCLEOTIDE SEQUENCE</scope>
    <source>
        <strain evidence="12">Irish</strain>
        <tissue evidence="12">Whole body</tissue>
    </source>
</reference>
<feature type="disulfide bond" evidence="9">
    <location>
        <begin position="354"/>
        <end position="369"/>
    </location>
</feature>
<dbReference type="AlphaFoldDB" id="A0AA39FLL3"/>
<evidence type="ECO:0000256" key="8">
    <source>
        <dbReference type="ARBA" id="ARBA00023180"/>
    </source>
</evidence>
<keyword evidence="4 11" id="KW-1133">Transmembrane helix</keyword>
<keyword evidence="6 9" id="KW-1015">Disulfide bond</keyword>
<keyword evidence="5 11" id="KW-0472">Membrane</keyword>
<dbReference type="InterPro" id="IPR002172">
    <property type="entry name" value="LDrepeatLR_classA_rpt"/>
</dbReference>
<gene>
    <name evidence="12" type="ORF">PV328_005000</name>
</gene>
<feature type="region of interest" description="Disordered" evidence="10">
    <location>
        <begin position="1"/>
        <end position="30"/>
    </location>
</feature>
<dbReference type="PANTHER" id="PTHR22722">
    <property type="entry name" value="LOW-DENSITY LIPOPROTEIN RECEPTOR-RELATED PROTEIN 2-RELATED"/>
    <property type="match status" value="1"/>
</dbReference>
<feature type="disulfide bond" evidence="9">
    <location>
        <begin position="342"/>
        <end position="360"/>
    </location>
</feature>
<dbReference type="SMART" id="SM00192">
    <property type="entry name" value="LDLa"/>
    <property type="match status" value="4"/>
</dbReference>
<comment type="caution">
    <text evidence="12">The sequence shown here is derived from an EMBL/GenBank/DDBJ whole genome shotgun (WGS) entry which is preliminary data.</text>
</comment>
<evidence type="ECO:0000256" key="6">
    <source>
        <dbReference type="ARBA" id="ARBA00023157"/>
    </source>
</evidence>
<feature type="disulfide bond" evidence="9">
    <location>
        <begin position="470"/>
        <end position="485"/>
    </location>
</feature>
<reference evidence="12" key="2">
    <citation type="submission" date="2023-03" db="EMBL/GenBank/DDBJ databases">
        <authorList>
            <person name="Inwood S.N."/>
            <person name="Skelly J.G."/>
            <person name="Guhlin J."/>
            <person name="Harrop T.W.R."/>
            <person name="Goldson S.G."/>
            <person name="Dearden P.K."/>
        </authorList>
    </citation>
    <scope>NUCLEOTIDE SEQUENCE</scope>
    <source>
        <strain evidence="12">Irish</strain>
        <tissue evidence="12">Whole body</tissue>
    </source>
</reference>
<feature type="disulfide bond" evidence="9">
    <location>
        <begin position="335"/>
        <end position="347"/>
    </location>
</feature>
<keyword evidence="7" id="KW-0675">Receptor</keyword>
<dbReference type="SUPFAM" id="SSF57424">
    <property type="entry name" value="LDL receptor-like module"/>
    <property type="match status" value="4"/>
</dbReference>
<proteinExistence type="predicted"/>
<evidence type="ECO:0000256" key="10">
    <source>
        <dbReference type="SAM" id="MobiDB-lite"/>
    </source>
</evidence>
<evidence type="ECO:0000256" key="11">
    <source>
        <dbReference type="SAM" id="Phobius"/>
    </source>
</evidence>
<dbReference type="Proteomes" id="UP001168990">
    <property type="component" value="Unassembled WGS sequence"/>
</dbReference>
<evidence type="ECO:0000313" key="12">
    <source>
        <dbReference type="EMBL" id="KAK0171559.1"/>
    </source>
</evidence>
<sequence>MSRVDNINNNSSMNIRMDDQFKKPAKRRKKKDCKYCRNKELENAQKHTAIISISFDDRDDVFDKSTKDIINKQRYYCKNEFNSQQTFPVLDNILSEEKIISTSTEKYWPRMMKTNSIYSDDYNQQGKLKNVDSSNNSKMKIKKQRRHWLENMAYQLNVMRSCNGIKFVIIFIILSLLAMGAVALYIVFEPEKVHIIKQYFHLSKGINNSFVNYTDQPQRFIANINIVENLTVSNPNLTTFSAKIINNESLEKTMSNNYEQEKIEKTMLNSNTIRYCNNCYEGEICIALTNDNIPTCKLPNNINDITGCGGMCDIEEKCHRLDTNIFRCLKMEHQCLDDEWRCSNMLCIPFVKLCDGHMNCYDHSDEYNCDCNHQTHFQCGKNTSCLPLMQRCDGKIDCWDASDEMNCSLSCLSTNEFTCNNGECILKTRYCDGFKDCADGSDEPSGCHGRCNKHEFTCRNKRCVVRNFKCNGVDDCGDESDELYCKN</sequence>
<organism evidence="12 13">
    <name type="scientific">Microctonus aethiopoides</name>
    <dbReference type="NCBI Taxonomy" id="144406"/>
    <lineage>
        <taxon>Eukaryota</taxon>
        <taxon>Metazoa</taxon>
        <taxon>Ecdysozoa</taxon>
        <taxon>Arthropoda</taxon>
        <taxon>Hexapoda</taxon>
        <taxon>Insecta</taxon>
        <taxon>Pterygota</taxon>
        <taxon>Neoptera</taxon>
        <taxon>Endopterygota</taxon>
        <taxon>Hymenoptera</taxon>
        <taxon>Apocrita</taxon>
        <taxon>Ichneumonoidea</taxon>
        <taxon>Braconidae</taxon>
        <taxon>Euphorinae</taxon>
        <taxon>Microctonus</taxon>
    </lineage>
</organism>
<dbReference type="PRINTS" id="PR00261">
    <property type="entry name" value="LDLRECEPTOR"/>
</dbReference>
<dbReference type="InterPro" id="IPR051221">
    <property type="entry name" value="LDLR-related"/>
</dbReference>
<dbReference type="PROSITE" id="PS01209">
    <property type="entry name" value="LDLRA_1"/>
    <property type="match status" value="2"/>
</dbReference>
<keyword evidence="13" id="KW-1185">Reference proteome</keyword>
<feature type="compositionally biased region" description="Low complexity" evidence="10">
    <location>
        <begin position="1"/>
        <end position="15"/>
    </location>
</feature>
<keyword evidence="2 11" id="KW-0812">Transmembrane</keyword>
<evidence type="ECO:0000256" key="5">
    <source>
        <dbReference type="ARBA" id="ARBA00023136"/>
    </source>
</evidence>
<dbReference type="Pfam" id="PF00057">
    <property type="entry name" value="Ldl_recept_a"/>
    <property type="match status" value="4"/>
</dbReference>
<evidence type="ECO:0000256" key="3">
    <source>
        <dbReference type="ARBA" id="ARBA00022737"/>
    </source>
</evidence>
<dbReference type="GO" id="GO:0043235">
    <property type="term" value="C:receptor complex"/>
    <property type="evidence" value="ECO:0007669"/>
    <property type="project" value="TreeGrafter"/>
</dbReference>
<evidence type="ECO:0000256" key="7">
    <source>
        <dbReference type="ARBA" id="ARBA00023170"/>
    </source>
</evidence>